<name>A0A6G1JRF6_9PLEO</name>
<keyword evidence="3" id="KW-1185">Reference proteome</keyword>
<evidence type="ECO:0000313" key="3">
    <source>
        <dbReference type="Proteomes" id="UP000799428"/>
    </source>
</evidence>
<protein>
    <submittedName>
        <fullName evidence="2">Uncharacterized protein</fullName>
    </submittedName>
</protein>
<keyword evidence="1" id="KW-0472">Membrane</keyword>
<evidence type="ECO:0000313" key="2">
    <source>
        <dbReference type="EMBL" id="KAF2702747.1"/>
    </source>
</evidence>
<sequence>MPSLDLYLNKSGRQAKALSRASPPHLETHYNQLYFPTTTTTTTTTTTHCTTAITVYHRHHIVPPSSYCATTIALCHHHHIVPPPLPRHPYDLTMVSLLSNILRGRRFQKPKPPMSRPLPAFLLLPTELRLEIYKFLVESKTHTLKDPEEAHGVLTVYYKTCDMAILRTCETIRAEAEPAILSALRPQLDQPAFHFLTSPLAPVNRRTQVSRIVEHYIKIIYVRRGLLDHIDNPTLRRLSIRMQRLTDSRSLQLDYIEHPGNTSPDLQQDIAFLQVASEQAGHAVNGLVISRPEGRLVPIEEYLLNEPEQIDSSEASKLNAERRQWKEKFAAWNCLWNDGVAMRLLLLILQARFDHDEPIRIRLTMTVLWQAGAFSGYTIVCTFIASLVGLAITLSFFTSTSSTYRTSWIHVLMSLFTFMHAFLFTWIVQSVWKYRRDTRR</sequence>
<accession>A0A6G1JRF6</accession>
<evidence type="ECO:0000256" key="1">
    <source>
        <dbReference type="SAM" id="Phobius"/>
    </source>
</evidence>
<dbReference type="EMBL" id="MU005793">
    <property type="protein sequence ID" value="KAF2702747.1"/>
    <property type="molecule type" value="Genomic_DNA"/>
</dbReference>
<gene>
    <name evidence="2" type="ORF">K504DRAFT_212889</name>
</gene>
<proteinExistence type="predicted"/>
<keyword evidence="1" id="KW-1133">Transmembrane helix</keyword>
<keyword evidence="1" id="KW-0812">Transmembrane</keyword>
<feature type="transmembrane region" description="Helical" evidence="1">
    <location>
        <begin position="409"/>
        <end position="432"/>
    </location>
</feature>
<dbReference type="AlphaFoldDB" id="A0A6G1JRF6"/>
<feature type="transmembrane region" description="Helical" evidence="1">
    <location>
        <begin position="374"/>
        <end position="397"/>
    </location>
</feature>
<organism evidence="2 3">
    <name type="scientific">Pleomassaria siparia CBS 279.74</name>
    <dbReference type="NCBI Taxonomy" id="1314801"/>
    <lineage>
        <taxon>Eukaryota</taxon>
        <taxon>Fungi</taxon>
        <taxon>Dikarya</taxon>
        <taxon>Ascomycota</taxon>
        <taxon>Pezizomycotina</taxon>
        <taxon>Dothideomycetes</taxon>
        <taxon>Pleosporomycetidae</taxon>
        <taxon>Pleosporales</taxon>
        <taxon>Pleomassariaceae</taxon>
        <taxon>Pleomassaria</taxon>
    </lineage>
</organism>
<dbReference type="OrthoDB" id="5314997at2759"/>
<dbReference type="Proteomes" id="UP000799428">
    <property type="component" value="Unassembled WGS sequence"/>
</dbReference>
<reference evidence="2" key="1">
    <citation type="journal article" date="2020" name="Stud. Mycol.">
        <title>101 Dothideomycetes genomes: a test case for predicting lifestyles and emergence of pathogens.</title>
        <authorList>
            <person name="Haridas S."/>
            <person name="Albert R."/>
            <person name="Binder M."/>
            <person name="Bloem J."/>
            <person name="Labutti K."/>
            <person name="Salamov A."/>
            <person name="Andreopoulos B."/>
            <person name="Baker S."/>
            <person name="Barry K."/>
            <person name="Bills G."/>
            <person name="Bluhm B."/>
            <person name="Cannon C."/>
            <person name="Castanera R."/>
            <person name="Culley D."/>
            <person name="Daum C."/>
            <person name="Ezra D."/>
            <person name="Gonzalez J."/>
            <person name="Henrissat B."/>
            <person name="Kuo A."/>
            <person name="Liang C."/>
            <person name="Lipzen A."/>
            <person name="Lutzoni F."/>
            <person name="Magnuson J."/>
            <person name="Mondo S."/>
            <person name="Nolan M."/>
            <person name="Ohm R."/>
            <person name="Pangilinan J."/>
            <person name="Park H.-J."/>
            <person name="Ramirez L."/>
            <person name="Alfaro M."/>
            <person name="Sun H."/>
            <person name="Tritt A."/>
            <person name="Yoshinaga Y."/>
            <person name="Zwiers L.-H."/>
            <person name="Turgeon B."/>
            <person name="Goodwin S."/>
            <person name="Spatafora J."/>
            <person name="Crous P."/>
            <person name="Grigoriev I."/>
        </authorList>
    </citation>
    <scope>NUCLEOTIDE SEQUENCE</scope>
    <source>
        <strain evidence="2">CBS 279.74</strain>
    </source>
</reference>